<dbReference type="OrthoDB" id="242138at2"/>
<dbReference type="EMBL" id="QNRK01000025">
    <property type="protein sequence ID" value="RBP08539.1"/>
    <property type="molecule type" value="Genomic_DNA"/>
</dbReference>
<keyword evidence="3" id="KW-1185">Reference proteome</keyword>
<accession>A0A366F442</accession>
<comment type="caution">
    <text evidence="2">The sequence shown here is derived from an EMBL/GenBank/DDBJ whole genome shotgun (WGS) entry which is preliminary data.</text>
</comment>
<dbReference type="InterPro" id="IPR041638">
    <property type="entry name" value="BaeRF_family11"/>
</dbReference>
<name>A0A366F442_9HYPH</name>
<evidence type="ECO:0000256" key="1">
    <source>
        <dbReference type="SAM" id="MobiDB-lite"/>
    </source>
</evidence>
<reference evidence="2 3" key="1">
    <citation type="submission" date="2018-06" db="EMBL/GenBank/DDBJ databases">
        <title>Genomic Encyclopedia of Type Strains, Phase IV (KMG-IV): sequencing the most valuable type-strain genomes for metagenomic binning, comparative biology and taxonomic classification.</title>
        <authorList>
            <person name="Goeker M."/>
        </authorList>
    </citation>
    <scope>NUCLEOTIDE SEQUENCE [LARGE SCALE GENOMIC DNA]</scope>
    <source>
        <strain evidence="2 3">DSM 24875</strain>
    </source>
</reference>
<feature type="region of interest" description="Disordered" evidence="1">
    <location>
        <begin position="158"/>
        <end position="186"/>
    </location>
</feature>
<proteinExistence type="predicted"/>
<evidence type="ECO:0000313" key="3">
    <source>
        <dbReference type="Proteomes" id="UP000253529"/>
    </source>
</evidence>
<dbReference type="Pfam" id="PF18855">
    <property type="entry name" value="baeRF_family11"/>
    <property type="match status" value="1"/>
</dbReference>
<sequence>MLYIDLPTRAEIAKLIGFRGNPAVTLYLRTTPVTQDAQGDRIELRNLLKAAVAQVEAAGVAKRDVEGIRDRVEDLIGDDEFWAKQAHSLAVFAAPGFLRAFRLANRLSNAVEVSDRFLLAQLIRAVTFSHHAFLLPISIGSARLVEVLPDGPVDEVSVPGLPKGAADAAGRRSHALSQAEHQDGARSDQTVLYTRYARAVDAALRPTLAGQERPLIVVASEPMASIFRSVCSYPHLVAETISLSADETPNHELAAAARPLLDRLYAAEVASLRDLYETRKGQGRTTADIAQAARAATFGAIDTLLIDMDEDVPGFVDEETGAVTFDDKADAVNHDVTDEIARRAWATGARVVAARRADIPDGAALAAILRYAF</sequence>
<protein>
    <submittedName>
        <fullName evidence="2">Uncharacterized protein</fullName>
    </submittedName>
</protein>
<dbReference type="RefSeq" id="WP_113891122.1">
    <property type="nucleotide sequence ID" value="NZ_QNRK01000025.1"/>
</dbReference>
<dbReference type="Proteomes" id="UP000253529">
    <property type="component" value="Unassembled WGS sequence"/>
</dbReference>
<dbReference type="AlphaFoldDB" id="A0A366F442"/>
<gene>
    <name evidence="2" type="ORF">DFR50_12521</name>
</gene>
<organism evidence="2 3">
    <name type="scientific">Roseiarcus fermentans</name>
    <dbReference type="NCBI Taxonomy" id="1473586"/>
    <lineage>
        <taxon>Bacteria</taxon>
        <taxon>Pseudomonadati</taxon>
        <taxon>Pseudomonadota</taxon>
        <taxon>Alphaproteobacteria</taxon>
        <taxon>Hyphomicrobiales</taxon>
        <taxon>Roseiarcaceae</taxon>
        <taxon>Roseiarcus</taxon>
    </lineage>
</organism>
<evidence type="ECO:0000313" key="2">
    <source>
        <dbReference type="EMBL" id="RBP08539.1"/>
    </source>
</evidence>